<dbReference type="CTD" id="9807523"/>
<dbReference type="KEGG" id="crq:GCK72_010010"/>
<dbReference type="SUPFAM" id="SSF52540">
    <property type="entry name" value="P-loop containing nucleoside triphosphate hydrolases"/>
    <property type="match status" value="1"/>
</dbReference>
<proteinExistence type="predicted"/>
<dbReference type="PANTHER" id="PTHR22845:SF5">
    <property type="entry name" value="APOPTOTIC PROTEASE-ACTIVATING FACTOR 1"/>
    <property type="match status" value="1"/>
</dbReference>
<protein>
    <recommendedName>
        <fullName evidence="2">CARD domain-containing protein</fullName>
    </recommendedName>
</protein>
<dbReference type="Pfam" id="PF00931">
    <property type="entry name" value="NB-ARC"/>
    <property type="match status" value="1"/>
</dbReference>
<dbReference type="InterPro" id="IPR001315">
    <property type="entry name" value="CARD"/>
</dbReference>
<dbReference type="GO" id="GO:0043531">
    <property type="term" value="F:ADP binding"/>
    <property type="evidence" value="ECO:0007669"/>
    <property type="project" value="InterPro"/>
</dbReference>
<accession>A0A6A5H4S6</accession>
<feature type="domain" description="CARD" evidence="2">
    <location>
        <begin position="234"/>
        <end position="321"/>
    </location>
</feature>
<dbReference type="FunFam" id="3.40.50.300:FF:003677">
    <property type="entry name" value="Cell death protein 4"/>
    <property type="match status" value="1"/>
</dbReference>
<dbReference type="GeneID" id="9807523"/>
<evidence type="ECO:0000256" key="1">
    <source>
        <dbReference type="SAM" id="MobiDB-lite"/>
    </source>
</evidence>
<dbReference type="RefSeq" id="XP_003105991.2">
    <property type="nucleotide sequence ID" value="XM_003105943.2"/>
</dbReference>
<dbReference type="Gene3D" id="3.40.50.300">
    <property type="entry name" value="P-loop containing nucleotide triphosphate hydrolases"/>
    <property type="match status" value="1"/>
</dbReference>
<organism evidence="3 4">
    <name type="scientific">Caenorhabditis remanei</name>
    <name type="common">Caenorhabditis vulgaris</name>
    <dbReference type="NCBI Taxonomy" id="31234"/>
    <lineage>
        <taxon>Eukaryota</taxon>
        <taxon>Metazoa</taxon>
        <taxon>Ecdysozoa</taxon>
        <taxon>Nematoda</taxon>
        <taxon>Chromadorea</taxon>
        <taxon>Rhabditida</taxon>
        <taxon>Rhabditina</taxon>
        <taxon>Rhabditomorpha</taxon>
        <taxon>Rhabditoidea</taxon>
        <taxon>Rhabditidae</taxon>
        <taxon>Peloderinae</taxon>
        <taxon>Caenorhabditis</taxon>
    </lineage>
</organism>
<dbReference type="AlphaFoldDB" id="A0A6A5H4S6"/>
<comment type="caution">
    <text evidence="3">The sequence shown here is derived from an EMBL/GenBank/DDBJ whole genome shotgun (WGS) entry which is preliminary data.</text>
</comment>
<dbReference type="GO" id="GO:0005829">
    <property type="term" value="C:cytosol"/>
    <property type="evidence" value="ECO:0007669"/>
    <property type="project" value="UniProtKB-ARBA"/>
</dbReference>
<dbReference type="SMART" id="SM00114">
    <property type="entry name" value="CARD"/>
    <property type="match status" value="1"/>
</dbReference>
<dbReference type="Proteomes" id="UP000483820">
    <property type="component" value="Chromosome III"/>
</dbReference>
<gene>
    <name evidence="3" type="ORF">GCK72_010010</name>
</gene>
<dbReference type="GO" id="GO:0042981">
    <property type="term" value="P:regulation of apoptotic process"/>
    <property type="evidence" value="ECO:0007669"/>
    <property type="project" value="InterPro"/>
</dbReference>
<dbReference type="PANTHER" id="PTHR22845">
    <property type="entry name" value="APOPTOTIC PROTEASE-ACTIVATING FACTOR 1"/>
    <property type="match status" value="1"/>
</dbReference>
<dbReference type="Gene3D" id="1.10.8.490">
    <property type="entry name" value="Ced-4 linker helical domain-like"/>
    <property type="match status" value="1"/>
</dbReference>
<dbReference type="InterPro" id="IPR011029">
    <property type="entry name" value="DEATH-like_dom_sf"/>
</dbReference>
<dbReference type="SUPFAM" id="SSF47986">
    <property type="entry name" value="DEATH domain"/>
    <property type="match status" value="1"/>
</dbReference>
<dbReference type="Gene3D" id="1.10.533.10">
    <property type="entry name" value="Death Domain, Fas"/>
    <property type="match status" value="1"/>
</dbReference>
<dbReference type="InterPro" id="IPR027417">
    <property type="entry name" value="P-loop_NTPase"/>
</dbReference>
<evidence type="ECO:0000313" key="3">
    <source>
        <dbReference type="EMBL" id="KAF1761754.1"/>
    </source>
</evidence>
<name>A0A6A5H4S6_CAERE</name>
<dbReference type="InterPro" id="IPR002182">
    <property type="entry name" value="NB-ARC"/>
</dbReference>
<dbReference type="EMBL" id="WUAV01000003">
    <property type="protein sequence ID" value="KAF1761754.1"/>
    <property type="molecule type" value="Genomic_DNA"/>
</dbReference>
<reference evidence="3 4" key="1">
    <citation type="submission" date="2019-12" db="EMBL/GenBank/DDBJ databases">
        <title>Chromosome-level assembly of the Caenorhabditis remanei genome.</title>
        <authorList>
            <person name="Teterina A.A."/>
            <person name="Willis J.H."/>
            <person name="Phillips P.C."/>
        </authorList>
    </citation>
    <scope>NUCLEOTIDE SEQUENCE [LARGE SCALE GENOMIC DNA]</scope>
    <source>
        <strain evidence="3 4">PX506</strain>
        <tissue evidence="3">Whole organism</tissue>
    </source>
</reference>
<dbReference type="GO" id="GO:0006915">
    <property type="term" value="P:apoptotic process"/>
    <property type="evidence" value="ECO:0007669"/>
    <property type="project" value="UniProtKB-ARBA"/>
</dbReference>
<evidence type="ECO:0000313" key="4">
    <source>
        <dbReference type="Proteomes" id="UP000483820"/>
    </source>
</evidence>
<evidence type="ECO:0000259" key="2">
    <source>
        <dbReference type="SMART" id="SM00114"/>
    </source>
</evidence>
<dbReference type="Pfam" id="PF00619">
    <property type="entry name" value="CARD"/>
    <property type="match status" value="1"/>
</dbReference>
<sequence>MQFDFKFIHDARHQSIEYLREELARLKKDNHPLLHSVRRKILKDRTIQADRTQRHRERAAQRAKQDRDSKETEYRFENTHRISELMEEATKRAEDMEKSLAHEYGLVDITKAIVAPLTFDSTKKTLRGRGGGLLIEPASYFNSNQNSRIPEFKLNLAFDNVRIRADLDAILNRPEARRKVYSIVAIQKPKLIIDNKSFKHGEDVYAWNTTFGNVLARLEITNDKLVHLKGSNMLCEIECRALNAAHTMLIQDFEPKDALTYLEGQKIFTEDHSDLIGTMPTRLERIANFLRAYRRQASELGPLIDFFTYNNQSHLAHFLEEYIYFAINEPHQLRPVVIAPKFSRQMLDRKLLLGNVPKQMSCYSREDHVERVIDKLDELCDLDSFFLFLHGRSGSGKSVIASQALSKSDQLIGINYDSVVWLKDSGTTPKSTFDLFTDLLLMLKRARVVSDTDDSHSITDFINRVLSRSEDDLLNFPSVEHVTSVVLKRMIVNALIDRPNTLFVLDDVVQEDTIRWAQELRLRCLITTRDVEISNAASPTCEFIEVTSLENFECYDMLEAYGMPMPADEREEDILHKTIDLTSGSPAALMMIFKSCEPKTFEK</sequence>
<feature type="region of interest" description="Disordered" evidence="1">
    <location>
        <begin position="45"/>
        <end position="73"/>
    </location>
</feature>